<dbReference type="HOGENOM" id="CLU_2426669_0_0_1"/>
<gene>
    <name evidence="1" type="ORF">BAUCODRAFT_220265</name>
</gene>
<dbReference type="Proteomes" id="UP000011761">
    <property type="component" value="Unassembled WGS sequence"/>
</dbReference>
<dbReference type="EMBL" id="KB445559">
    <property type="protein sequence ID" value="EMC94081.1"/>
    <property type="molecule type" value="Genomic_DNA"/>
</dbReference>
<organism evidence="1 2">
    <name type="scientific">Baudoinia panamericana (strain UAMH 10762)</name>
    <name type="common">Angels' share fungus</name>
    <name type="synonym">Baudoinia compniacensis (strain UAMH 10762)</name>
    <dbReference type="NCBI Taxonomy" id="717646"/>
    <lineage>
        <taxon>Eukaryota</taxon>
        <taxon>Fungi</taxon>
        <taxon>Dikarya</taxon>
        <taxon>Ascomycota</taxon>
        <taxon>Pezizomycotina</taxon>
        <taxon>Dothideomycetes</taxon>
        <taxon>Dothideomycetidae</taxon>
        <taxon>Mycosphaerellales</taxon>
        <taxon>Teratosphaeriaceae</taxon>
        <taxon>Baudoinia</taxon>
    </lineage>
</organism>
<reference evidence="1 2" key="1">
    <citation type="journal article" date="2012" name="PLoS Pathog.">
        <title>Diverse lifestyles and strategies of plant pathogenesis encoded in the genomes of eighteen Dothideomycetes fungi.</title>
        <authorList>
            <person name="Ohm R.A."/>
            <person name="Feau N."/>
            <person name="Henrissat B."/>
            <person name="Schoch C.L."/>
            <person name="Horwitz B.A."/>
            <person name="Barry K.W."/>
            <person name="Condon B.J."/>
            <person name="Copeland A.C."/>
            <person name="Dhillon B."/>
            <person name="Glaser F."/>
            <person name="Hesse C.N."/>
            <person name="Kosti I."/>
            <person name="LaButti K."/>
            <person name="Lindquist E.A."/>
            <person name="Lucas S."/>
            <person name="Salamov A.A."/>
            <person name="Bradshaw R.E."/>
            <person name="Ciuffetti L."/>
            <person name="Hamelin R.C."/>
            <person name="Kema G.H.J."/>
            <person name="Lawrence C."/>
            <person name="Scott J.A."/>
            <person name="Spatafora J.W."/>
            <person name="Turgeon B.G."/>
            <person name="de Wit P.J.G.M."/>
            <person name="Zhong S."/>
            <person name="Goodwin S.B."/>
            <person name="Grigoriev I.V."/>
        </authorList>
    </citation>
    <scope>NUCLEOTIDE SEQUENCE [LARGE SCALE GENOMIC DNA]</scope>
    <source>
        <strain evidence="1 2">UAMH 10762</strain>
    </source>
</reference>
<evidence type="ECO:0000313" key="1">
    <source>
        <dbReference type="EMBL" id="EMC94081.1"/>
    </source>
</evidence>
<dbReference type="RefSeq" id="XP_007679024.1">
    <property type="nucleotide sequence ID" value="XM_007680834.1"/>
</dbReference>
<protein>
    <submittedName>
        <fullName evidence="1">Uncharacterized protein</fullName>
    </submittedName>
</protein>
<dbReference type="KEGG" id="bcom:BAUCODRAFT_220265"/>
<proteinExistence type="predicted"/>
<name>M2MC58_BAUPA</name>
<dbReference type="GeneID" id="19109849"/>
<keyword evidence="2" id="KW-1185">Reference proteome</keyword>
<dbReference type="AlphaFoldDB" id="M2MC58"/>
<sequence length="91" mass="10194">MRAPSPDTIRARLMALSRHRRPTPELLAELCASRLLKIIPCEIMRTGHTVFVVSLRWRRYGLSACSSACRTPSARNRGPCAVIESGELYIV</sequence>
<evidence type="ECO:0000313" key="2">
    <source>
        <dbReference type="Proteomes" id="UP000011761"/>
    </source>
</evidence>
<accession>M2MC58</accession>